<accession>A0A6C0C2V9</accession>
<name>A0A6C0C2V9_9ZZZZ</name>
<evidence type="ECO:0000313" key="1">
    <source>
        <dbReference type="EMBL" id="QHS98642.1"/>
    </source>
</evidence>
<dbReference type="AlphaFoldDB" id="A0A6C0C2V9"/>
<protein>
    <recommendedName>
        <fullName evidence="2">S1 motif domain-containing protein</fullName>
    </recommendedName>
</protein>
<proteinExistence type="predicted"/>
<organism evidence="1">
    <name type="scientific">viral metagenome</name>
    <dbReference type="NCBI Taxonomy" id="1070528"/>
    <lineage>
        <taxon>unclassified sequences</taxon>
        <taxon>metagenomes</taxon>
        <taxon>organismal metagenomes</taxon>
    </lineage>
</organism>
<evidence type="ECO:0008006" key="2">
    <source>
        <dbReference type="Google" id="ProtNLM"/>
    </source>
</evidence>
<reference evidence="1" key="1">
    <citation type="journal article" date="2020" name="Nature">
        <title>Giant virus diversity and host interactions through global metagenomics.</title>
        <authorList>
            <person name="Schulz F."/>
            <person name="Roux S."/>
            <person name="Paez-Espino D."/>
            <person name="Jungbluth S."/>
            <person name="Walsh D.A."/>
            <person name="Denef V.J."/>
            <person name="McMahon K.D."/>
            <person name="Konstantinidis K.T."/>
            <person name="Eloe-Fadrosh E.A."/>
            <person name="Kyrpides N.C."/>
            <person name="Woyke T."/>
        </authorList>
    </citation>
    <scope>NUCLEOTIDE SEQUENCE</scope>
    <source>
        <strain evidence="1">GVMAG-M-3300020185-18</strain>
    </source>
</reference>
<dbReference type="EMBL" id="MN739320">
    <property type="protein sequence ID" value="QHS98642.1"/>
    <property type="molecule type" value="Genomic_DNA"/>
</dbReference>
<sequence>MPLTKNKMHNLFSKNVISRDVYLDFNLVAENVRENLEIKLKDELEGKCTIEGFIKKNSINVLMYSSGVLNSTNVVFNVNFECKICRPIEGMKIKCNVVNITKAGIKATYGDELNSPVIIFIARDHNYNNKYYSTIKDGTNIHVRVIGVRYELNDENISVLAELIMPRTPKVSAKITPKNTKKYKKKGNIKL</sequence>